<dbReference type="GO" id="GO:0016491">
    <property type="term" value="F:oxidoreductase activity"/>
    <property type="evidence" value="ECO:0007669"/>
    <property type="project" value="UniProtKB-KW"/>
</dbReference>
<keyword evidence="6" id="KW-1185">Reference proteome</keyword>
<dbReference type="PANTHER" id="PTHR43708">
    <property type="entry name" value="CONSERVED EXPRESSED OXIDOREDUCTASE (EUROFUNG)"/>
    <property type="match status" value="1"/>
</dbReference>
<evidence type="ECO:0000256" key="2">
    <source>
        <dbReference type="ARBA" id="ARBA00023002"/>
    </source>
</evidence>
<reference evidence="5 6" key="1">
    <citation type="submission" date="2019-03" db="EMBL/GenBank/DDBJ databases">
        <title>Genomic Encyclopedia of Type Strains, Phase IV (KMG-IV): sequencing the most valuable type-strain genomes for metagenomic binning, comparative biology and taxonomic classification.</title>
        <authorList>
            <person name="Goeker M."/>
        </authorList>
    </citation>
    <scope>NUCLEOTIDE SEQUENCE [LARGE SCALE GENOMIC DNA]</scope>
    <source>
        <strain evidence="5 6">DSM 103428</strain>
    </source>
</reference>
<dbReference type="SUPFAM" id="SSF51735">
    <property type="entry name" value="NAD(P)-binding Rossmann-fold domains"/>
    <property type="match status" value="1"/>
</dbReference>
<evidence type="ECO:0000259" key="4">
    <source>
        <dbReference type="Pfam" id="PF22725"/>
    </source>
</evidence>
<dbReference type="InterPro" id="IPR000683">
    <property type="entry name" value="Gfo/Idh/MocA-like_OxRdtase_N"/>
</dbReference>
<comment type="similarity">
    <text evidence="1">Belongs to the Gfo/Idh/MocA family.</text>
</comment>
<feature type="domain" description="Gfo/Idh/MocA-like oxidoreductase N-terminal" evidence="3">
    <location>
        <begin position="4"/>
        <end position="123"/>
    </location>
</feature>
<dbReference type="OrthoDB" id="9815825at2"/>
<dbReference type="SUPFAM" id="SSF55347">
    <property type="entry name" value="Glyceraldehyde-3-phosphate dehydrogenase-like, C-terminal domain"/>
    <property type="match status" value="1"/>
</dbReference>
<dbReference type="Pfam" id="PF22725">
    <property type="entry name" value="GFO_IDH_MocA_C3"/>
    <property type="match status" value="1"/>
</dbReference>
<dbReference type="Gene3D" id="3.30.360.10">
    <property type="entry name" value="Dihydrodipicolinate Reductase, domain 2"/>
    <property type="match status" value="1"/>
</dbReference>
<gene>
    <name evidence="5" type="ORF">C7378_2587</name>
</gene>
<evidence type="ECO:0000256" key="1">
    <source>
        <dbReference type="ARBA" id="ARBA00010928"/>
    </source>
</evidence>
<dbReference type="InterPro" id="IPR036291">
    <property type="entry name" value="NAD(P)-bd_dom_sf"/>
</dbReference>
<dbReference type="EMBL" id="SMGK01000004">
    <property type="protein sequence ID" value="TCK71963.1"/>
    <property type="molecule type" value="Genomic_DNA"/>
</dbReference>
<sequence length="332" mass="35809">MKTIRYGIIGFGHHAIKRMVPGFLGAERSQLAALYRRNPAKAAANAKDYSIPRVFNTAEELCASPEIDAVFIASPDSLHLADVLTAARHGKHVLCEKPLAMNAREVQEMLAAAQSAGIRFGVAQNMRYYRSLDLVAKQLADGIVGKPVMAHAQFCYEAEASPRTWIYDPTLACGGPIGDVGIHCIDALRYVLETKVATVSMLALKDRHSGALESKAVLGLTFTSGVMGAVTVTTRAAYRTLVEIVGESGVITVENGLTVDQPIDVIVRQDGRVVSQAEVSNADAYSRMLDSFSDEINGTGQYRAPATDGLHNQRILDAAYQSWRTGATQNIS</sequence>
<dbReference type="Gene3D" id="3.40.50.720">
    <property type="entry name" value="NAD(P)-binding Rossmann-like Domain"/>
    <property type="match status" value="1"/>
</dbReference>
<comment type="caution">
    <text evidence="5">The sequence shown here is derived from an EMBL/GenBank/DDBJ whole genome shotgun (WGS) entry which is preliminary data.</text>
</comment>
<dbReference type="InterPro" id="IPR055170">
    <property type="entry name" value="GFO_IDH_MocA-like_dom"/>
</dbReference>
<keyword evidence="2" id="KW-0560">Oxidoreductase</keyword>
<dbReference type="Pfam" id="PF01408">
    <property type="entry name" value="GFO_IDH_MocA"/>
    <property type="match status" value="1"/>
</dbReference>
<dbReference type="PANTHER" id="PTHR43708:SF5">
    <property type="entry name" value="CONSERVED EXPRESSED OXIDOREDUCTASE (EUROFUNG)-RELATED"/>
    <property type="match status" value="1"/>
</dbReference>
<evidence type="ECO:0000313" key="6">
    <source>
        <dbReference type="Proteomes" id="UP000295210"/>
    </source>
</evidence>
<proteinExistence type="inferred from homology"/>
<accession>A0A4R1L4Q5</accession>
<organism evidence="5 6">
    <name type="scientific">Acidipila rosea</name>
    <dbReference type="NCBI Taxonomy" id="768535"/>
    <lineage>
        <taxon>Bacteria</taxon>
        <taxon>Pseudomonadati</taxon>
        <taxon>Acidobacteriota</taxon>
        <taxon>Terriglobia</taxon>
        <taxon>Terriglobales</taxon>
        <taxon>Acidobacteriaceae</taxon>
        <taxon>Acidipila</taxon>
    </lineage>
</organism>
<feature type="domain" description="GFO/IDH/MocA-like oxidoreductase" evidence="4">
    <location>
        <begin position="136"/>
        <end position="251"/>
    </location>
</feature>
<dbReference type="InterPro" id="IPR051317">
    <property type="entry name" value="Gfo/Idh/MocA_oxidoreduct"/>
</dbReference>
<dbReference type="Proteomes" id="UP000295210">
    <property type="component" value="Unassembled WGS sequence"/>
</dbReference>
<protein>
    <submittedName>
        <fullName evidence="5">Putative dehydrogenase</fullName>
    </submittedName>
</protein>
<dbReference type="GO" id="GO:0000166">
    <property type="term" value="F:nucleotide binding"/>
    <property type="evidence" value="ECO:0007669"/>
    <property type="project" value="InterPro"/>
</dbReference>
<evidence type="ECO:0000313" key="5">
    <source>
        <dbReference type="EMBL" id="TCK71963.1"/>
    </source>
</evidence>
<dbReference type="AlphaFoldDB" id="A0A4R1L4Q5"/>
<dbReference type="RefSeq" id="WP_131997306.1">
    <property type="nucleotide sequence ID" value="NZ_SMGK01000004.1"/>
</dbReference>
<name>A0A4R1L4Q5_9BACT</name>
<evidence type="ECO:0000259" key="3">
    <source>
        <dbReference type="Pfam" id="PF01408"/>
    </source>
</evidence>